<protein>
    <submittedName>
        <fullName evidence="2">Uncharacterized protein</fullName>
    </submittedName>
</protein>
<accession>A0ABP6M6Z8</accession>
<proteinExistence type="predicted"/>
<gene>
    <name evidence="2" type="ORF">GCM10010449_06090</name>
</gene>
<feature type="compositionally biased region" description="Basic residues" evidence="1">
    <location>
        <begin position="65"/>
        <end position="79"/>
    </location>
</feature>
<sequence length="111" mass="12144">MTPGFDMNLYAYTLPTGAPGRPFVRVADGDDTSFDYFDTSSMEALQTFRDALIGTLAGLTESCRRSRHGAGQRRLRHWSGRTQRSAAGRAREKRGKRSVAPGVILPAGLAR</sequence>
<name>A0ABP6M6Z8_9ACTN</name>
<keyword evidence="3" id="KW-1185">Reference proteome</keyword>
<evidence type="ECO:0000313" key="3">
    <source>
        <dbReference type="Proteomes" id="UP001501637"/>
    </source>
</evidence>
<dbReference type="EMBL" id="BAAAUG010000013">
    <property type="protein sequence ID" value="GAA3085118.1"/>
    <property type="molecule type" value="Genomic_DNA"/>
</dbReference>
<dbReference type="Proteomes" id="UP001501637">
    <property type="component" value="Unassembled WGS sequence"/>
</dbReference>
<comment type="caution">
    <text evidence="2">The sequence shown here is derived from an EMBL/GenBank/DDBJ whole genome shotgun (WGS) entry which is preliminary data.</text>
</comment>
<feature type="region of interest" description="Disordered" evidence="1">
    <location>
        <begin position="64"/>
        <end position="111"/>
    </location>
</feature>
<organism evidence="2 3">
    <name type="scientific">Streptomyces rectiviolaceus</name>
    <dbReference type="NCBI Taxonomy" id="332591"/>
    <lineage>
        <taxon>Bacteria</taxon>
        <taxon>Bacillati</taxon>
        <taxon>Actinomycetota</taxon>
        <taxon>Actinomycetes</taxon>
        <taxon>Kitasatosporales</taxon>
        <taxon>Streptomycetaceae</taxon>
        <taxon>Streptomyces</taxon>
    </lineage>
</organism>
<evidence type="ECO:0000256" key="1">
    <source>
        <dbReference type="SAM" id="MobiDB-lite"/>
    </source>
</evidence>
<reference evidence="3" key="1">
    <citation type="journal article" date="2019" name="Int. J. Syst. Evol. Microbiol.">
        <title>The Global Catalogue of Microorganisms (GCM) 10K type strain sequencing project: providing services to taxonomists for standard genome sequencing and annotation.</title>
        <authorList>
            <consortium name="The Broad Institute Genomics Platform"/>
            <consortium name="The Broad Institute Genome Sequencing Center for Infectious Disease"/>
            <person name="Wu L."/>
            <person name="Ma J."/>
        </authorList>
    </citation>
    <scope>NUCLEOTIDE SEQUENCE [LARGE SCALE GENOMIC DNA]</scope>
    <source>
        <strain evidence="3">JCM 9092</strain>
    </source>
</reference>
<evidence type="ECO:0000313" key="2">
    <source>
        <dbReference type="EMBL" id="GAA3085118.1"/>
    </source>
</evidence>